<feature type="signal peptide" evidence="1">
    <location>
        <begin position="1"/>
        <end position="18"/>
    </location>
</feature>
<evidence type="ECO:0000256" key="1">
    <source>
        <dbReference type="SAM" id="SignalP"/>
    </source>
</evidence>
<evidence type="ECO:0008006" key="4">
    <source>
        <dbReference type="Google" id="ProtNLM"/>
    </source>
</evidence>
<evidence type="ECO:0000313" key="3">
    <source>
        <dbReference type="Proteomes" id="UP001595616"/>
    </source>
</evidence>
<comment type="caution">
    <text evidence="2">The sequence shown here is derived from an EMBL/GenBank/DDBJ whole genome shotgun (WGS) entry which is preliminary data.</text>
</comment>
<protein>
    <recommendedName>
        <fullName evidence="4">SMP-30/Gluconolactonase/LRE-like region domain-containing protein</fullName>
    </recommendedName>
</protein>
<keyword evidence="1" id="KW-0732">Signal</keyword>
<feature type="chain" id="PRO_5045062108" description="SMP-30/Gluconolactonase/LRE-like region domain-containing protein" evidence="1">
    <location>
        <begin position="19"/>
        <end position="343"/>
    </location>
</feature>
<dbReference type="RefSeq" id="WP_379837318.1">
    <property type="nucleotide sequence ID" value="NZ_JBHRYQ010000001.1"/>
</dbReference>
<sequence>MKKHARLFFLAATALAFSACEKTDSMESMVTPSQSAVLYATNNSNGDISAYDLKSSNMMTTTFATSSTAADGVYFDGSTGTLLQVSRSSKGIEGFKVTSSVNLGGILNVALDIDGSKDMESPREMAVSGNFYVVADNADVDKNTATPDGRLFIYQRNGNSFSLRNVITTDIKLWGITFIGNDLYAVADADNKLGVYTNFLSNTSNMTLTTSKKVAIEGIVRTHGLDYDASTDTMVLTDIGDATNTQSDGGFQVITGFKSKFNSVSNSGTIAAKDMIRVSGPMSNLGNPVDVAYDGETKTVYIAEAGNGGGRILSYTNITANGDMAPKMNQSLAAASSVYLYKK</sequence>
<keyword evidence="3" id="KW-1185">Reference proteome</keyword>
<dbReference type="PROSITE" id="PS51257">
    <property type="entry name" value="PROKAR_LIPOPROTEIN"/>
    <property type="match status" value="1"/>
</dbReference>
<dbReference type="SUPFAM" id="SSF75011">
    <property type="entry name" value="3-carboxy-cis,cis-mucoante lactonizing enzyme"/>
    <property type="match status" value="1"/>
</dbReference>
<dbReference type="EMBL" id="JBHRYQ010000001">
    <property type="protein sequence ID" value="MFC3810850.1"/>
    <property type="molecule type" value="Genomic_DNA"/>
</dbReference>
<accession>A0ABV7YWZ8</accession>
<dbReference type="Proteomes" id="UP001595616">
    <property type="component" value="Unassembled WGS sequence"/>
</dbReference>
<proteinExistence type="predicted"/>
<organism evidence="2 3">
    <name type="scientific">Lacihabitans lacunae</name>
    <dbReference type="NCBI Taxonomy" id="1028214"/>
    <lineage>
        <taxon>Bacteria</taxon>
        <taxon>Pseudomonadati</taxon>
        <taxon>Bacteroidota</taxon>
        <taxon>Cytophagia</taxon>
        <taxon>Cytophagales</taxon>
        <taxon>Leadbetterellaceae</taxon>
        <taxon>Lacihabitans</taxon>
    </lineage>
</organism>
<evidence type="ECO:0000313" key="2">
    <source>
        <dbReference type="EMBL" id="MFC3810850.1"/>
    </source>
</evidence>
<reference evidence="3" key="1">
    <citation type="journal article" date="2019" name="Int. J. Syst. Evol. Microbiol.">
        <title>The Global Catalogue of Microorganisms (GCM) 10K type strain sequencing project: providing services to taxonomists for standard genome sequencing and annotation.</title>
        <authorList>
            <consortium name="The Broad Institute Genomics Platform"/>
            <consortium name="The Broad Institute Genome Sequencing Center for Infectious Disease"/>
            <person name="Wu L."/>
            <person name="Ma J."/>
        </authorList>
    </citation>
    <scope>NUCLEOTIDE SEQUENCE [LARGE SCALE GENOMIC DNA]</scope>
    <source>
        <strain evidence="3">CECT 7956</strain>
    </source>
</reference>
<gene>
    <name evidence="2" type="ORF">ACFOOI_09315</name>
</gene>
<name>A0ABV7YWZ8_9BACT</name>